<evidence type="ECO:0000256" key="2">
    <source>
        <dbReference type="ARBA" id="ARBA00007365"/>
    </source>
</evidence>
<comment type="subcellular location">
    <subcellularLocation>
        <location evidence="1">Nucleus</location>
    </subcellularLocation>
</comment>
<organism evidence="9">
    <name type="scientific">Triatoma infestans</name>
    <name type="common">Assassin bug</name>
    <dbReference type="NCBI Taxonomy" id="30076"/>
    <lineage>
        <taxon>Eukaryota</taxon>
        <taxon>Metazoa</taxon>
        <taxon>Ecdysozoa</taxon>
        <taxon>Arthropoda</taxon>
        <taxon>Hexapoda</taxon>
        <taxon>Insecta</taxon>
        <taxon>Pterygota</taxon>
        <taxon>Neoptera</taxon>
        <taxon>Paraneoptera</taxon>
        <taxon>Hemiptera</taxon>
        <taxon>Heteroptera</taxon>
        <taxon>Panheteroptera</taxon>
        <taxon>Cimicomorpha</taxon>
        <taxon>Reduviidae</taxon>
        <taxon>Triatominae</taxon>
        <taxon>Triatoma</taxon>
    </lineage>
</organism>
<name>A0A023F0U4_TRIIF</name>
<dbReference type="PANTHER" id="PTHR45625">
    <property type="entry name" value="PEPTIDYL-PROLYL CIS-TRANS ISOMERASE-RELATED"/>
    <property type="match status" value="1"/>
</dbReference>
<dbReference type="EMBL" id="GBBI01003612">
    <property type="protein sequence ID" value="JAC15100.1"/>
    <property type="molecule type" value="mRNA"/>
</dbReference>
<dbReference type="CDD" id="cd01925">
    <property type="entry name" value="cyclophilin_CeCYP16-like"/>
    <property type="match status" value="1"/>
</dbReference>
<evidence type="ECO:0000256" key="3">
    <source>
        <dbReference type="ARBA" id="ARBA00023242"/>
    </source>
</evidence>
<dbReference type="PROSITE" id="PS50072">
    <property type="entry name" value="CSA_PPIASE_2"/>
    <property type="match status" value="1"/>
</dbReference>
<dbReference type="GO" id="GO:0006457">
    <property type="term" value="P:protein folding"/>
    <property type="evidence" value="ECO:0007669"/>
    <property type="project" value="InterPro"/>
</dbReference>
<feature type="domain" description="PPIase cyclophilin-type" evidence="8">
    <location>
        <begin position="19"/>
        <end position="166"/>
    </location>
</feature>
<sequence>MSSIYIQEPPTSGKVLLKTSVGDIDIELWSKETPLACRNFIQLSLEGYYDNTKFHRVVKGFIVQGGDPSGTGEGGESIYGHTFKDEFHSRLRFCRRGLVCMANAGKNDNGSQFFFTLGPAPELQNKHTIFGRVTGETLFNMLKLEEGEIGDDERPIYPHKIISAEILSNPFPDIVPRERVNISKPEQEPEKKTKMKAVKDFKLLSFGDEAEDDEQQIEIVNKNYQKKEKHLPELVVAENEDSRAGAESLISDSDEEEKTTEAIVEDIKNKLKSKKNNSSLTKIASLPQKRKVEDSQKTEKKEKLKKKTNSMLEEYKKEQIKYSEKMKGLPNRGNSRESHTLEMLKKFKAKLHSLKADSTLPTKEDDWMVHELKCDTKPVPLAKDANTKSDDWYDISDPRNSINKRRREGHNVRSKDK</sequence>
<dbReference type="Pfam" id="PF00160">
    <property type="entry name" value="Pro_isomerase"/>
    <property type="match status" value="1"/>
</dbReference>
<dbReference type="PANTHER" id="PTHR45625:SF6">
    <property type="entry name" value="SPLICEOSOME-ASSOCIATED PROTEIN CWC27 HOMOLOG"/>
    <property type="match status" value="1"/>
</dbReference>
<evidence type="ECO:0000256" key="4">
    <source>
        <dbReference type="ARBA" id="ARBA00040027"/>
    </source>
</evidence>
<dbReference type="PRINTS" id="PR00153">
    <property type="entry name" value="CSAPPISMRASE"/>
</dbReference>
<dbReference type="Gene3D" id="2.40.100.10">
    <property type="entry name" value="Cyclophilin-like"/>
    <property type="match status" value="1"/>
</dbReference>
<comment type="similarity">
    <text evidence="2">Belongs to the cyclophilin-type PPIase family.</text>
</comment>
<reference evidence="9" key="1">
    <citation type="journal article" date="2014" name="PLoS Negl. Trop. Dis.">
        <title>An updated insight into the Sialotranscriptome of Triatoma infestans: developmental stage and geographic variations.</title>
        <authorList>
            <person name="Schwarz A."/>
            <person name="Medrano-Mercado N."/>
            <person name="Schaub G.A."/>
            <person name="Struchiner C.J."/>
            <person name="Bargues M.D."/>
            <person name="Levy M.Z."/>
            <person name="Ribeiro J.M."/>
        </authorList>
    </citation>
    <scope>NUCLEOTIDE SEQUENCE</scope>
    <source>
        <strain evidence="9">Chile</strain>
        <tissue evidence="9">Salivary glands</tissue>
    </source>
</reference>
<dbReference type="AlphaFoldDB" id="A0A023F0U4"/>
<dbReference type="PROSITE" id="PS00170">
    <property type="entry name" value="CSA_PPIASE_1"/>
    <property type="match status" value="1"/>
</dbReference>
<accession>A0A023F0U4</accession>
<proteinExistence type="evidence at transcript level"/>
<keyword evidence="3" id="KW-0539">Nucleus</keyword>
<evidence type="ECO:0000259" key="8">
    <source>
        <dbReference type="PROSITE" id="PS50072"/>
    </source>
</evidence>
<evidence type="ECO:0000256" key="5">
    <source>
        <dbReference type="ARBA" id="ARBA00042090"/>
    </source>
</evidence>
<dbReference type="InterPro" id="IPR044666">
    <property type="entry name" value="Cyclophilin_A-like"/>
</dbReference>
<dbReference type="InterPro" id="IPR002130">
    <property type="entry name" value="Cyclophilin-type_PPIase_dom"/>
</dbReference>
<evidence type="ECO:0000256" key="7">
    <source>
        <dbReference type="SAM" id="MobiDB-lite"/>
    </source>
</evidence>
<feature type="region of interest" description="Disordered" evidence="7">
    <location>
        <begin position="240"/>
        <end position="261"/>
    </location>
</feature>
<feature type="region of interest" description="Disordered" evidence="7">
    <location>
        <begin position="274"/>
        <end position="312"/>
    </location>
</feature>
<dbReference type="FunFam" id="2.40.100.10:FF:000007">
    <property type="entry name" value="Peptidyl-prolyl cis-trans isomerase CWC27 homolog"/>
    <property type="match status" value="1"/>
</dbReference>
<feature type="compositionally biased region" description="Basic and acidic residues" evidence="7">
    <location>
        <begin position="290"/>
        <end position="302"/>
    </location>
</feature>
<keyword evidence="9" id="KW-0413">Isomerase</keyword>
<feature type="region of interest" description="Disordered" evidence="7">
    <location>
        <begin position="380"/>
        <end position="417"/>
    </location>
</feature>
<dbReference type="SUPFAM" id="SSF50891">
    <property type="entry name" value="Cyclophilin-like"/>
    <property type="match status" value="1"/>
</dbReference>
<evidence type="ECO:0000256" key="6">
    <source>
        <dbReference type="ARBA" id="ARBA00046368"/>
    </source>
</evidence>
<dbReference type="GO" id="GO:0071013">
    <property type="term" value="C:catalytic step 2 spliceosome"/>
    <property type="evidence" value="ECO:0007669"/>
    <property type="project" value="TreeGrafter"/>
</dbReference>
<dbReference type="InterPro" id="IPR029000">
    <property type="entry name" value="Cyclophilin-like_dom_sf"/>
</dbReference>
<dbReference type="InterPro" id="IPR020892">
    <property type="entry name" value="Cyclophilin-type_PPIase_CS"/>
</dbReference>
<evidence type="ECO:0000256" key="1">
    <source>
        <dbReference type="ARBA" id="ARBA00004123"/>
    </source>
</evidence>
<evidence type="ECO:0000313" key="9">
    <source>
        <dbReference type="EMBL" id="JAC15100.1"/>
    </source>
</evidence>
<comment type="subunit">
    <text evidence="6">Part of the activated spliceosome B/catalytic step 1 spliceosome, one of the forms of the spliceosome which has a well-formed active site but still cannot catalyze the branching reaction and is composed at least of 52 proteins, the U2, U5 and U6 snRNAs and the pre-mRNA. Recruited during early steps of activated spliceosome B maturation, it is probably one of the first proteins released from this complex as he matures to the spliceosome C complex. Component of the minor spliceosome, which splices U12-type introns.</text>
</comment>
<protein>
    <recommendedName>
        <fullName evidence="4">Spliceosome-associated protein CWC27 homolog</fullName>
    </recommendedName>
    <alternativeName>
        <fullName evidence="5">Probable inactive peptidyl-prolyl cis-trans isomerase CWC27 homolog</fullName>
    </alternativeName>
</protein>
<dbReference type="GO" id="GO:0003755">
    <property type="term" value="F:peptidyl-prolyl cis-trans isomerase activity"/>
    <property type="evidence" value="ECO:0007669"/>
    <property type="project" value="InterPro"/>
</dbReference>